<dbReference type="AlphaFoldDB" id="A0A183C895"/>
<protein>
    <submittedName>
        <fullName evidence="3">Pollen Ole e 1 allergen and extensin family protein</fullName>
    </submittedName>
</protein>
<dbReference type="Proteomes" id="UP000050741">
    <property type="component" value="Unassembled WGS sequence"/>
</dbReference>
<feature type="region of interest" description="Disordered" evidence="1">
    <location>
        <begin position="139"/>
        <end position="194"/>
    </location>
</feature>
<keyword evidence="2" id="KW-1185">Reference proteome</keyword>
<dbReference type="WBParaSite" id="GPLIN_000909100">
    <property type="protein sequence ID" value="GPLIN_000909100"/>
    <property type="gene ID" value="GPLIN_000909100"/>
</dbReference>
<evidence type="ECO:0000313" key="3">
    <source>
        <dbReference type="WBParaSite" id="GPLIN_000909100"/>
    </source>
</evidence>
<sequence length="194" mass="21287">MVLLLIEGNTTVTLVNGTANFVFGVVLNERLCPQHKVSGKVANDTNDLVIQKLKYKYENLKLVVEHKCKGKKQKVSMMLPTIDVFKMTGMVDRVLQLRDLKLNLTSLEVGATLNQSATEMKDPKSGIYLTVSVVDKNTTMAPTGKTPKPTKMPPTKMSKPTTVTDKNMTTMAPTGEPPKPPLVNHTEANPKAPK</sequence>
<reference evidence="2" key="1">
    <citation type="submission" date="2014-05" db="EMBL/GenBank/DDBJ databases">
        <title>The genome and life-stage specific transcriptomes of Globodera pallida elucidate key aspects of plant parasitism by a cyst nematode.</title>
        <authorList>
            <person name="Cotton J.A."/>
            <person name="Lilley C.J."/>
            <person name="Jones L.M."/>
            <person name="Kikuchi T."/>
            <person name="Reid A.J."/>
            <person name="Thorpe P."/>
            <person name="Tsai I.J."/>
            <person name="Beasley H."/>
            <person name="Blok V."/>
            <person name="Cock P.J.A."/>
            <person name="Van den Akker S.E."/>
            <person name="Holroyd N."/>
            <person name="Hunt M."/>
            <person name="Mantelin S."/>
            <person name="Naghra H."/>
            <person name="Pain A."/>
            <person name="Palomares-Rius J.E."/>
            <person name="Zarowiecki M."/>
            <person name="Berriman M."/>
            <person name="Jones J.T."/>
            <person name="Urwin P.E."/>
        </authorList>
    </citation>
    <scope>NUCLEOTIDE SEQUENCE [LARGE SCALE GENOMIC DNA]</scope>
    <source>
        <strain evidence="2">Lindley</strain>
    </source>
</reference>
<evidence type="ECO:0000313" key="2">
    <source>
        <dbReference type="Proteomes" id="UP000050741"/>
    </source>
</evidence>
<proteinExistence type="predicted"/>
<reference evidence="3" key="2">
    <citation type="submission" date="2016-06" db="UniProtKB">
        <authorList>
            <consortium name="WormBaseParasite"/>
        </authorList>
    </citation>
    <scope>IDENTIFICATION</scope>
</reference>
<name>A0A183C895_GLOPA</name>
<organism evidence="2 3">
    <name type="scientific">Globodera pallida</name>
    <name type="common">Potato cyst nematode worm</name>
    <name type="synonym">Heterodera pallida</name>
    <dbReference type="NCBI Taxonomy" id="36090"/>
    <lineage>
        <taxon>Eukaryota</taxon>
        <taxon>Metazoa</taxon>
        <taxon>Ecdysozoa</taxon>
        <taxon>Nematoda</taxon>
        <taxon>Chromadorea</taxon>
        <taxon>Rhabditida</taxon>
        <taxon>Tylenchina</taxon>
        <taxon>Tylenchomorpha</taxon>
        <taxon>Tylenchoidea</taxon>
        <taxon>Heteroderidae</taxon>
        <taxon>Heteroderinae</taxon>
        <taxon>Globodera</taxon>
    </lineage>
</organism>
<evidence type="ECO:0000256" key="1">
    <source>
        <dbReference type="SAM" id="MobiDB-lite"/>
    </source>
</evidence>
<accession>A0A183C895</accession>
<feature type="compositionally biased region" description="Low complexity" evidence="1">
    <location>
        <begin position="139"/>
        <end position="164"/>
    </location>
</feature>